<dbReference type="AlphaFoldDB" id="A0A972FRY0"/>
<comment type="caution">
    <text evidence="9">The sequence shown here is derived from an EMBL/GenBank/DDBJ whole genome shotgun (WGS) entry which is preliminary data.</text>
</comment>
<dbReference type="InterPro" id="IPR011013">
    <property type="entry name" value="Gal_mutarotase_sf_dom"/>
</dbReference>
<reference evidence="9" key="1">
    <citation type="submission" date="2020-04" db="EMBL/GenBank/DDBJ databases">
        <title>Description of Shewanella salipaludis sp. nov., isolated from a salt marsh.</title>
        <authorList>
            <person name="Park S."/>
            <person name="Yoon J.-H."/>
        </authorList>
    </citation>
    <scope>NUCLEOTIDE SEQUENCE</scope>
    <source>
        <strain evidence="9">SHSM-M6</strain>
    </source>
</reference>
<protein>
    <submittedName>
        <fullName evidence="9">Glycoside hydrolase family 65 protein</fullName>
    </submittedName>
</protein>
<keyword evidence="10" id="KW-1185">Reference proteome</keyword>
<dbReference type="Pfam" id="PF03633">
    <property type="entry name" value="Glyco_hydro_65C"/>
    <property type="match status" value="1"/>
</dbReference>
<dbReference type="Gene3D" id="2.60.420.10">
    <property type="entry name" value="Maltose phosphorylase, domain 3"/>
    <property type="match status" value="1"/>
</dbReference>
<dbReference type="SUPFAM" id="SSF48208">
    <property type="entry name" value="Six-hairpin glycosidases"/>
    <property type="match status" value="1"/>
</dbReference>
<dbReference type="Pfam" id="PF03636">
    <property type="entry name" value="Glyco_hydro_65N"/>
    <property type="match status" value="1"/>
</dbReference>
<dbReference type="InterPro" id="IPR005196">
    <property type="entry name" value="Glyco_hydro_65_N"/>
</dbReference>
<feature type="active site" description="Proton donor" evidence="4">
    <location>
        <position position="492"/>
    </location>
</feature>
<keyword evidence="3" id="KW-0808">Transferase</keyword>
<evidence type="ECO:0000256" key="5">
    <source>
        <dbReference type="PIRSR" id="PIRSR036289-51"/>
    </source>
</evidence>
<dbReference type="EMBL" id="JAAXYH010000002">
    <property type="protein sequence ID" value="NMH64616.1"/>
    <property type="molecule type" value="Genomic_DNA"/>
</dbReference>
<dbReference type="GO" id="GO:0030246">
    <property type="term" value="F:carbohydrate binding"/>
    <property type="evidence" value="ECO:0007669"/>
    <property type="project" value="InterPro"/>
</dbReference>
<evidence type="ECO:0000259" key="8">
    <source>
        <dbReference type="Pfam" id="PF03636"/>
    </source>
</evidence>
<evidence type="ECO:0000313" key="9">
    <source>
        <dbReference type="EMBL" id="NMH64616.1"/>
    </source>
</evidence>
<dbReference type="InterPro" id="IPR012341">
    <property type="entry name" value="6hp_glycosidase-like_sf"/>
</dbReference>
<dbReference type="Gene3D" id="1.50.10.10">
    <property type="match status" value="1"/>
</dbReference>
<feature type="domain" description="Glycoside hydrolase family 65 N-terminal" evidence="8">
    <location>
        <begin position="27"/>
        <end position="271"/>
    </location>
</feature>
<evidence type="ECO:0000256" key="1">
    <source>
        <dbReference type="ARBA" id="ARBA00006768"/>
    </source>
</evidence>
<evidence type="ECO:0000259" key="6">
    <source>
        <dbReference type="Pfam" id="PF03632"/>
    </source>
</evidence>
<accession>A0A972FRY0</accession>
<evidence type="ECO:0000256" key="2">
    <source>
        <dbReference type="ARBA" id="ARBA00022676"/>
    </source>
</evidence>
<gene>
    <name evidence="9" type="ORF">HC757_05470</name>
</gene>
<keyword evidence="9" id="KW-0378">Hydrolase</keyword>
<dbReference type="PIRSF" id="PIRSF036289">
    <property type="entry name" value="Glycosyl_hydrolase_malt_phosph"/>
    <property type="match status" value="1"/>
</dbReference>
<comment type="similarity">
    <text evidence="1">Belongs to the glycosyl hydrolase 65 family.</text>
</comment>
<evidence type="ECO:0000256" key="4">
    <source>
        <dbReference type="PIRSR" id="PIRSR036289-50"/>
    </source>
</evidence>
<dbReference type="PANTHER" id="PTHR11051">
    <property type="entry name" value="GLYCOSYL HYDROLASE-RELATED"/>
    <property type="match status" value="1"/>
</dbReference>
<feature type="domain" description="Glycoside hydrolase family 65 C-terminal" evidence="7">
    <location>
        <begin position="701"/>
        <end position="754"/>
    </location>
</feature>
<dbReference type="InterPro" id="IPR005194">
    <property type="entry name" value="Glyco_hydro_65_C"/>
</dbReference>
<dbReference type="InterPro" id="IPR005195">
    <property type="entry name" value="Glyco_hydro_65_M"/>
</dbReference>
<dbReference type="InterPro" id="IPR037018">
    <property type="entry name" value="GH65_N"/>
</dbReference>
<dbReference type="RefSeq" id="WP_169563278.1">
    <property type="nucleotide sequence ID" value="NZ_JAAXYH010000002.1"/>
</dbReference>
<keyword evidence="2" id="KW-0328">Glycosyltransferase</keyword>
<dbReference type="PANTHER" id="PTHR11051:SF8">
    <property type="entry name" value="PROTEIN-GLUCOSYLGALACTOSYLHYDROXYLYSINE GLUCOSIDASE"/>
    <property type="match status" value="1"/>
</dbReference>
<dbReference type="Gene3D" id="2.70.98.40">
    <property type="entry name" value="Glycoside hydrolase, family 65, N-terminal domain"/>
    <property type="match status" value="1"/>
</dbReference>
<name>A0A972FRY0_9GAMM</name>
<organism evidence="9 10">
    <name type="scientific">Shewanella salipaludis</name>
    <dbReference type="NCBI Taxonomy" id="2723052"/>
    <lineage>
        <taxon>Bacteria</taxon>
        <taxon>Pseudomonadati</taxon>
        <taxon>Pseudomonadota</taxon>
        <taxon>Gammaproteobacteria</taxon>
        <taxon>Alteromonadales</taxon>
        <taxon>Shewanellaceae</taxon>
        <taxon>Shewanella</taxon>
    </lineage>
</organism>
<dbReference type="Proteomes" id="UP000737113">
    <property type="component" value="Unassembled WGS sequence"/>
</dbReference>
<proteinExistence type="inferred from homology"/>
<dbReference type="GO" id="GO:0016757">
    <property type="term" value="F:glycosyltransferase activity"/>
    <property type="evidence" value="ECO:0007669"/>
    <property type="project" value="UniProtKB-KW"/>
</dbReference>
<dbReference type="InterPro" id="IPR008928">
    <property type="entry name" value="6-hairpin_glycosidase_sf"/>
</dbReference>
<sequence>MHSTIDPSCPDTGTLWRLSEDLRHRPNPRLSETLFSQANGYIGLRGTLEGLEESTPERCEGVYLNGVYSREPIPYGETAYGFATHNHKLLQVPSCKLIALQLHAGDYHSLEDSRELDMATGIVSRQQRLSHPQAGRLEITTERLVSLAHPELVCIKMRISATEGEHALSLLAGMDCIYGSSSDAADPRAGSLSIAATLALEDYCQDSDSISLYHRVVDSDFVVASACVDRLTTQATLEHEYCRQGERPANIHHLQLAEGQSLELVRFGFYHHDTSMAALKARQQEDISACLALSYEQHKQAHMACFSEFWQTAQLQIEGDSQTEQGLLFSLFHLFQSTGRNGTSAIAAKGLSGPGYDGHYFWDTEIYIIPCLTLLQPELAKQLLMYRFHTLNAARQRARELAIERGALYAWRTIGGEECSAYFPAGTAQYHINSAVAYAIKTYYQASDDWDFIQAHGAEMVLETARVWLALGHFDAGRDGQFCIDGVTGPDEYTALVNNNFYTNFMARKHLQFALSLVVEFIERAPQVWEQLRSRLALTPAELAEWRLAADKMFLPFDSRLQIHAQDDSFLAKKPWDLAGHPKEKLPLLLHYHPLVIYRHQVLKQADTVLAMYLADDEFSIEQKARDLAYYEPLTTHDSTLSSCIHSIEYAETGDLPKAYDYFQASARMDLDNLHGNSEYGVHTACMAGAWNSLVFGFLGLRMRDSGLHFHPQLPQHWRGIHIKLRYRQRLLSVSLQAGQISFELQSGEPLSFSCLHRGRLHNLSLSSAAPCRLELAH</sequence>
<feature type="domain" description="Glycoside hydrolase family 65 central catalytic" evidence="6">
    <location>
        <begin position="329"/>
        <end position="692"/>
    </location>
</feature>
<dbReference type="Pfam" id="PF03632">
    <property type="entry name" value="Glyco_hydro_65m"/>
    <property type="match status" value="1"/>
</dbReference>
<feature type="binding site" evidence="5">
    <location>
        <begin position="362"/>
        <end position="363"/>
    </location>
    <ligand>
        <name>substrate</name>
    </ligand>
</feature>
<evidence type="ECO:0000313" key="10">
    <source>
        <dbReference type="Proteomes" id="UP000737113"/>
    </source>
</evidence>
<feature type="binding site" evidence="5">
    <location>
        <begin position="604"/>
        <end position="605"/>
    </location>
    <ligand>
        <name>substrate</name>
    </ligand>
</feature>
<dbReference type="SUPFAM" id="SSF74650">
    <property type="entry name" value="Galactose mutarotase-like"/>
    <property type="match status" value="1"/>
</dbReference>
<evidence type="ECO:0000259" key="7">
    <source>
        <dbReference type="Pfam" id="PF03633"/>
    </source>
</evidence>
<evidence type="ECO:0000256" key="3">
    <source>
        <dbReference type="ARBA" id="ARBA00022679"/>
    </source>
</evidence>
<dbReference type="GO" id="GO:0004553">
    <property type="term" value="F:hydrolase activity, hydrolyzing O-glycosyl compounds"/>
    <property type="evidence" value="ECO:0007669"/>
    <property type="project" value="TreeGrafter"/>
</dbReference>
<dbReference type="InterPro" id="IPR017045">
    <property type="entry name" value="Malt_Pase/Glycosyl_Hdrlase"/>
</dbReference>
<dbReference type="GO" id="GO:0005975">
    <property type="term" value="P:carbohydrate metabolic process"/>
    <property type="evidence" value="ECO:0007669"/>
    <property type="project" value="InterPro"/>
</dbReference>